<dbReference type="EMBL" id="KB456260">
    <property type="protein sequence ID" value="EMF17557.1"/>
    <property type="molecule type" value="Genomic_DNA"/>
</dbReference>
<dbReference type="GeneID" id="27900855"/>
<accession>N1QMI1</accession>
<gene>
    <name evidence="1" type="ORF">SEPMUDRAFT_146541</name>
</gene>
<dbReference type="RefSeq" id="XP_016765678.1">
    <property type="nucleotide sequence ID" value="XM_016903718.1"/>
</dbReference>
<keyword evidence="2" id="KW-1185">Reference proteome</keyword>
<dbReference type="Proteomes" id="UP000016931">
    <property type="component" value="Unassembled WGS sequence"/>
</dbReference>
<organism evidence="1 2">
    <name type="scientific">Sphaerulina musiva (strain SO2202)</name>
    <name type="common">Poplar stem canker fungus</name>
    <name type="synonym">Septoria musiva</name>
    <dbReference type="NCBI Taxonomy" id="692275"/>
    <lineage>
        <taxon>Eukaryota</taxon>
        <taxon>Fungi</taxon>
        <taxon>Dikarya</taxon>
        <taxon>Ascomycota</taxon>
        <taxon>Pezizomycotina</taxon>
        <taxon>Dothideomycetes</taxon>
        <taxon>Dothideomycetidae</taxon>
        <taxon>Mycosphaerellales</taxon>
        <taxon>Mycosphaerellaceae</taxon>
        <taxon>Sphaerulina</taxon>
    </lineage>
</organism>
<name>N1QMI1_SPHMS</name>
<proteinExistence type="predicted"/>
<evidence type="ECO:0000313" key="1">
    <source>
        <dbReference type="EMBL" id="EMF17557.1"/>
    </source>
</evidence>
<sequence length="123" mass="13569">MSYLGTSSVSHWCTLLPTLCKRPQSFACSPTLQLATMLRCFFTHSSATLTARTAETHFGFSVVGFEGERVCSCLARLGGTVPSTTLRMLVDCVLAVRLVTRRSRSYEIHQLYSSRAADSKLRA</sequence>
<protein>
    <submittedName>
        <fullName evidence="1">Uncharacterized protein</fullName>
    </submittedName>
</protein>
<evidence type="ECO:0000313" key="2">
    <source>
        <dbReference type="Proteomes" id="UP000016931"/>
    </source>
</evidence>
<reference evidence="1 2" key="1">
    <citation type="journal article" date="2012" name="PLoS Pathog.">
        <title>Diverse lifestyles and strategies of plant pathogenesis encoded in the genomes of eighteen Dothideomycetes fungi.</title>
        <authorList>
            <person name="Ohm R.A."/>
            <person name="Feau N."/>
            <person name="Henrissat B."/>
            <person name="Schoch C.L."/>
            <person name="Horwitz B.A."/>
            <person name="Barry K.W."/>
            <person name="Condon B.J."/>
            <person name="Copeland A.C."/>
            <person name="Dhillon B."/>
            <person name="Glaser F."/>
            <person name="Hesse C.N."/>
            <person name="Kosti I."/>
            <person name="LaButti K."/>
            <person name="Lindquist E.A."/>
            <person name="Lucas S."/>
            <person name="Salamov A.A."/>
            <person name="Bradshaw R.E."/>
            <person name="Ciuffetti L."/>
            <person name="Hamelin R.C."/>
            <person name="Kema G.H.J."/>
            <person name="Lawrence C."/>
            <person name="Scott J.A."/>
            <person name="Spatafora J.W."/>
            <person name="Turgeon B.G."/>
            <person name="de Wit P.J.G.M."/>
            <person name="Zhong S."/>
            <person name="Goodwin S.B."/>
            <person name="Grigoriev I.V."/>
        </authorList>
    </citation>
    <scope>NUCLEOTIDE SEQUENCE [LARGE SCALE GENOMIC DNA]</scope>
    <source>
        <strain evidence="1 2">SO2202</strain>
    </source>
</reference>
<dbReference type="AlphaFoldDB" id="N1QMI1"/>
<dbReference type="HOGENOM" id="CLU_2016648_0_0_1"/>